<dbReference type="InterPro" id="IPR018957">
    <property type="entry name" value="Znf_C3HC4_RING-type"/>
</dbReference>
<dbReference type="InParanoid" id="A0A067QP21"/>
<evidence type="ECO:0000256" key="5">
    <source>
        <dbReference type="PROSITE-ProRule" id="PRU00024"/>
    </source>
</evidence>
<dbReference type="STRING" id="136037.A0A067QP21"/>
<dbReference type="Pfam" id="PF00643">
    <property type="entry name" value="zf-B_box"/>
    <property type="match status" value="1"/>
</dbReference>
<dbReference type="Gene3D" id="3.30.40.10">
    <property type="entry name" value="Zinc/RING finger domain, C3HC4 (zinc finger)"/>
    <property type="match status" value="1"/>
</dbReference>
<feature type="non-terminal residue" evidence="10">
    <location>
        <position position="951"/>
    </location>
</feature>
<sequence length="951" mass="105663">MSGGAYHPSEGPGAEGAPGENASQPRNPLLCFLCDDYYSEPCLLACYHSFCARCLRGRDVDGKLNCPLCGQQTTLKEGTSLPPVDMLMRQLIELSNAENPPCANCDKRDKASMYFCSTCGQALCNHCRENTHRAKMFSTHEVVHMSKCSKEGHRRCAVHGEQYIMFSNTQKNMLCVNCFRDTPAEARLHCVDIDTAYTQGCKKLDRAVLSVCDLQNSVREGLLMFKTLLEELRQNMESEKHTINSFCQGMQEAIAKTHASMIMEVQRQFETKERQFRGQLVNLGTVLPLLQLHLLLCSLFSSAANKYQFLDLAFPMMDRLAAVSQLSQPPRPVQSSQIRTNYRSEFSHALEPWVGKRPGLYEPSQQQHTGPQPSATHFHPPPSRRQHSALRAKALEGEGPFSNHCRSFDTQIKELSQQLCGVKERLGELHRDVTLLRRAHTPPLSARYEHVTRECAVLEEQLERHQVELERLKNVFDTLWEEQLCRIHVEQEIFQSQMNDILTLRAEVKHLSLIAHQLEPYVKSLAAAERNQTPTDSVQQQQHQHETTSSHQQLQSLLEHISMLQLDAASSLDSLGAQKGECRMHPGQVITSPTAENIMYMKATLDVSGSGAGIYASRQQQASALSQSLQNVETGRDGKRGVLSQLIEKVRTKEDRKKSPVQEEARVLVGRERSDASAQRYSSAASSRDSSSSKVASLYHTISGKVLGSRESSDRADTVPGLEMSAQGPRAEESEYQRISEATTSPVGGQDGGGVTKQAVRAMIHREPSTAASTPTSPHRHRGEQQGKMVRLYPASDTEDSVIYMTENQKGTADKARKQNSCESLTLSTVSVNSRRSSVDLGDRKTLVVVIGTSSKGAKARLMQKQRSWETFPPKKRGVGVDERGEGFGKFCRDPDAFRGGFELRPVQSGSQGALGSLRGEVGSLKKADSFEGHEEAVRTLVAAVQETRTQ</sequence>
<feature type="region of interest" description="Disordered" evidence="7">
    <location>
        <begin position="707"/>
        <end position="754"/>
    </location>
</feature>
<keyword evidence="3 5" id="KW-0863">Zinc-finger</keyword>
<proteinExistence type="predicted"/>
<evidence type="ECO:0000313" key="10">
    <source>
        <dbReference type="EMBL" id="KDR11088.1"/>
    </source>
</evidence>
<feature type="domain" description="RING-type" evidence="8">
    <location>
        <begin position="31"/>
        <end position="69"/>
    </location>
</feature>
<dbReference type="PANTHER" id="PTHR22635:SF0">
    <property type="entry name" value="RING FINGER PROTEIN 207"/>
    <property type="match status" value="1"/>
</dbReference>
<organism evidence="10 11">
    <name type="scientific">Zootermopsis nevadensis</name>
    <name type="common">Dampwood termite</name>
    <dbReference type="NCBI Taxonomy" id="136037"/>
    <lineage>
        <taxon>Eukaryota</taxon>
        <taxon>Metazoa</taxon>
        <taxon>Ecdysozoa</taxon>
        <taxon>Arthropoda</taxon>
        <taxon>Hexapoda</taxon>
        <taxon>Insecta</taxon>
        <taxon>Pterygota</taxon>
        <taxon>Neoptera</taxon>
        <taxon>Polyneoptera</taxon>
        <taxon>Dictyoptera</taxon>
        <taxon>Blattodea</taxon>
        <taxon>Blattoidea</taxon>
        <taxon>Termitoidae</taxon>
        <taxon>Termopsidae</taxon>
        <taxon>Zootermopsis</taxon>
    </lineage>
</organism>
<dbReference type="GO" id="GO:0008270">
    <property type="term" value="F:zinc ion binding"/>
    <property type="evidence" value="ECO:0007669"/>
    <property type="project" value="UniProtKB-KW"/>
</dbReference>
<dbReference type="Pfam" id="PF00097">
    <property type="entry name" value="zf-C3HC4"/>
    <property type="match status" value="1"/>
</dbReference>
<protein>
    <recommendedName>
        <fullName evidence="1">RING finger protein 207</fullName>
    </recommendedName>
</protein>
<keyword evidence="4" id="KW-0862">Zinc</keyword>
<dbReference type="InterPro" id="IPR000315">
    <property type="entry name" value="Znf_B-box"/>
</dbReference>
<dbReference type="EMBL" id="KK853123">
    <property type="protein sequence ID" value="KDR11088.1"/>
    <property type="molecule type" value="Genomic_DNA"/>
</dbReference>
<evidence type="ECO:0000259" key="9">
    <source>
        <dbReference type="PROSITE" id="PS50119"/>
    </source>
</evidence>
<dbReference type="Proteomes" id="UP000027135">
    <property type="component" value="Unassembled WGS sequence"/>
</dbReference>
<dbReference type="GO" id="GO:0048471">
    <property type="term" value="C:perinuclear region of cytoplasm"/>
    <property type="evidence" value="ECO:0007669"/>
    <property type="project" value="TreeGrafter"/>
</dbReference>
<feature type="compositionally biased region" description="Polar residues" evidence="7">
    <location>
        <begin position="363"/>
        <end position="375"/>
    </location>
</feature>
<evidence type="ECO:0000256" key="1">
    <source>
        <dbReference type="ARBA" id="ARBA00021526"/>
    </source>
</evidence>
<keyword evidence="6" id="KW-0175">Coiled coil</keyword>
<evidence type="ECO:0000256" key="3">
    <source>
        <dbReference type="ARBA" id="ARBA00022771"/>
    </source>
</evidence>
<dbReference type="InterPro" id="IPR013083">
    <property type="entry name" value="Znf_RING/FYVE/PHD"/>
</dbReference>
<dbReference type="SUPFAM" id="SSF57850">
    <property type="entry name" value="RING/U-box"/>
    <property type="match status" value="1"/>
</dbReference>
<feature type="region of interest" description="Disordered" evidence="7">
    <location>
        <begin position="357"/>
        <end position="389"/>
    </location>
</feature>
<dbReference type="InterPro" id="IPR017907">
    <property type="entry name" value="Znf_RING_CS"/>
</dbReference>
<evidence type="ECO:0000256" key="4">
    <source>
        <dbReference type="ARBA" id="ARBA00022833"/>
    </source>
</evidence>
<dbReference type="eggNOG" id="KOG2177">
    <property type="taxonomic scope" value="Eukaryota"/>
</dbReference>
<evidence type="ECO:0000256" key="7">
    <source>
        <dbReference type="SAM" id="MobiDB-lite"/>
    </source>
</evidence>
<feature type="coiled-coil region" evidence="6">
    <location>
        <begin position="448"/>
        <end position="475"/>
    </location>
</feature>
<keyword evidence="11" id="KW-1185">Reference proteome</keyword>
<dbReference type="AlphaFoldDB" id="A0A067QP21"/>
<reference evidence="10 11" key="1">
    <citation type="journal article" date="2014" name="Nat. Commun.">
        <title>Molecular traces of alternative social organization in a termite genome.</title>
        <authorList>
            <person name="Terrapon N."/>
            <person name="Li C."/>
            <person name="Robertson H.M."/>
            <person name="Ji L."/>
            <person name="Meng X."/>
            <person name="Booth W."/>
            <person name="Chen Z."/>
            <person name="Childers C.P."/>
            <person name="Glastad K.M."/>
            <person name="Gokhale K."/>
            <person name="Gowin J."/>
            <person name="Gronenberg W."/>
            <person name="Hermansen R.A."/>
            <person name="Hu H."/>
            <person name="Hunt B.G."/>
            <person name="Huylmans A.K."/>
            <person name="Khalil S.M."/>
            <person name="Mitchell R.D."/>
            <person name="Munoz-Torres M.C."/>
            <person name="Mustard J.A."/>
            <person name="Pan H."/>
            <person name="Reese J.T."/>
            <person name="Scharf M.E."/>
            <person name="Sun F."/>
            <person name="Vogel H."/>
            <person name="Xiao J."/>
            <person name="Yang W."/>
            <person name="Yang Z."/>
            <person name="Yang Z."/>
            <person name="Zhou J."/>
            <person name="Zhu J."/>
            <person name="Brent C.S."/>
            <person name="Elsik C.G."/>
            <person name="Goodisman M.A."/>
            <person name="Liberles D.A."/>
            <person name="Roe R.M."/>
            <person name="Vargo E.L."/>
            <person name="Vilcinskas A."/>
            <person name="Wang J."/>
            <person name="Bornberg-Bauer E."/>
            <person name="Korb J."/>
            <person name="Zhang G."/>
            <person name="Liebig J."/>
        </authorList>
    </citation>
    <scope>NUCLEOTIDE SEQUENCE [LARGE SCALE GENOMIC DNA]</scope>
    <source>
        <tissue evidence="10">Whole organism</tissue>
    </source>
</reference>
<dbReference type="GO" id="GO:0030544">
    <property type="term" value="F:Hsp70 protein binding"/>
    <property type="evidence" value="ECO:0007669"/>
    <property type="project" value="InterPro"/>
</dbReference>
<dbReference type="SMART" id="SM00336">
    <property type="entry name" value="BBOX"/>
    <property type="match status" value="1"/>
</dbReference>
<dbReference type="GO" id="GO:0044325">
    <property type="term" value="F:transmembrane transporter binding"/>
    <property type="evidence" value="ECO:0007669"/>
    <property type="project" value="TreeGrafter"/>
</dbReference>
<feature type="compositionally biased region" description="Low complexity" evidence="7">
    <location>
        <begin position="8"/>
        <end position="21"/>
    </location>
</feature>
<evidence type="ECO:0000256" key="2">
    <source>
        <dbReference type="ARBA" id="ARBA00022723"/>
    </source>
</evidence>
<dbReference type="Gene3D" id="3.30.160.60">
    <property type="entry name" value="Classic Zinc Finger"/>
    <property type="match status" value="1"/>
</dbReference>
<accession>A0A067QP21</accession>
<name>A0A067QP21_ZOONE</name>
<feature type="region of interest" description="Disordered" evidence="7">
    <location>
        <begin position="1"/>
        <end position="21"/>
    </location>
</feature>
<feature type="region of interest" description="Disordered" evidence="7">
    <location>
        <begin position="651"/>
        <end position="695"/>
    </location>
</feature>
<feature type="compositionally biased region" description="Basic and acidic residues" evidence="7">
    <location>
        <begin position="651"/>
        <end position="675"/>
    </location>
</feature>
<dbReference type="InterPro" id="IPR039320">
    <property type="entry name" value="RNF207"/>
</dbReference>
<dbReference type="SMART" id="SM00184">
    <property type="entry name" value="RING"/>
    <property type="match status" value="2"/>
</dbReference>
<dbReference type="InterPro" id="IPR001841">
    <property type="entry name" value="Znf_RING"/>
</dbReference>
<feature type="domain" description="B box-type" evidence="9">
    <location>
        <begin position="97"/>
        <end position="145"/>
    </location>
</feature>
<feature type="region of interest" description="Disordered" evidence="7">
    <location>
        <begin position="767"/>
        <end position="787"/>
    </location>
</feature>
<dbReference type="Gene3D" id="1.20.58.1540">
    <property type="entry name" value="Actin interacting protein 3, C-terminal domain"/>
    <property type="match status" value="1"/>
</dbReference>
<evidence type="ECO:0000313" key="11">
    <source>
        <dbReference type="Proteomes" id="UP000027135"/>
    </source>
</evidence>
<keyword evidence="2" id="KW-0479">Metal-binding</keyword>
<evidence type="ECO:0000256" key="6">
    <source>
        <dbReference type="SAM" id="Coils"/>
    </source>
</evidence>
<dbReference type="PROSITE" id="PS50089">
    <property type="entry name" value="ZF_RING_2"/>
    <property type="match status" value="1"/>
</dbReference>
<feature type="region of interest" description="Disordered" evidence="7">
    <location>
        <begin position="529"/>
        <end position="553"/>
    </location>
</feature>
<dbReference type="PROSITE" id="PS50119">
    <property type="entry name" value="ZF_BBOX"/>
    <property type="match status" value="1"/>
</dbReference>
<dbReference type="OMA" id="VQKQRSW"/>
<feature type="compositionally biased region" description="Low complexity" evidence="7">
    <location>
        <begin position="676"/>
        <end position="695"/>
    </location>
</feature>
<evidence type="ECO:0000259" key="8">
    <source>
        <dbReference type="PROSITE" id="PS50089"/>
    </source>
</evidence>
<gene>
    <name evidence="10" type="ORF">L798_14673</name>
</gene>
<dbReference type="CDD" id="cd19814">
    <property type="entry name" value="Bbox1_RNF207-like"/>
    <property type="match status" value="1"/>
</dbReference>
<dbReference type="PANTHER" id="PTHR22635">
    <property type="entry name" value="RING FINGER PROTEIN 207"/>
    <property type="match status" value="1"/>
</dbReference>
<dbReference type="PROSITE" id="PS00518">
    <property type="entry name" value="ZF_RING_1"/>
    <property type="match status" value="1"/>
</dbReference>